<name>A0A1N7MGA7_9RHOB</name>
<evidence type="ECO:0000256" key="2">
    <source>
        <dbReference type="ARBA" id="ARBA00022630"/>
    </source>
</evidence>
<dbReference type="SUPFAM" id="SSF55469">
    <property type="entry name" value="FMN-dependent nitroreductase-like"/>
    <property type="match status" value="1"/>
</dbReference>
<sequence length="190" mass="20356">MPHPPVMDFLLTRRSRPAKLLSAPVPDRAGLDLLLTAAARVPDHGKLEPWRFIVLHKPALRRIAESVAARAAEREMAPEQAAKGRSQFDDSPLAVAVIASPKGFDRIPEIEQTLSAGAVCLSLVNAALAAGWGASWLTGWAAHDRALMADVLGLQPGEWVAGFVHIGTTDTAPAERPRPDIAAITTWISE</sequence>
<dbReference type="PANTHER" id="PTHR43821:SF1">
    <property type="entry name" value="NAD(P)H NITROREDUCTASE YDJA-RELATED"/>
    <property type="match status" value="1"/>
</dbReference>
<dbReference type="Gene3D" id="3.40.109.10">
    <property type="entry name" value="NADH Oxidase"/>
    <property type="match status" value="1"/>
</dbReference>
<dbReference type="Proteomes" id="UP000186141">
    <property type="component" value="Unassembled WGS sequence"/>
</dbReference>
<feature type="domain" description="Nitroreductase" evidence="9">
    <location>
        <begin position="12"/>
        <end position="167"/>
    </location>
</feature>
<feature type="binding site" evidence="8">
    <location>
        <position position="44"/>
    </location>
    <ligand>
        <name>FMN</name>
        <dbReference type="ChEBI" id="CHEBI:58210"/>
        <note>ligand shared between dimeric partners</note>
    </ligand>
</feature>
<dbReference type="InterPro" id="IPR026021">
    <property type="entry name" value="YdjA-like"/>
</dbReference>
<dbReference type="InterPro" id="IPR052530">
    <property type="entry name" value="NAD(P)H_nitroreductase"/>
</dbReference>
<dbReference type="EC" id="1.-.-.-" evidence="7"/>
<keyword evidence="6 7" id="KW-0520">NAD</keyword>
<keyword evidence="11" id="KW-1185">Reference proteome</keyword>
<reference evidence="10 11" key="1">
    <citation type="submission" date="2017-01" db="EMBL/GenBank/DDBJ databases">
        <authorList>
            <person name="Mah S.A."/>
            <person name="Swanson W.J."/>
            <person name="Moy G.W."/>
            <person name="Vacquier V.D."/>
        </authorList>
    </citation>
    <scope>NUCLEOTIDE SEQUENCE [LARGE SCALE GENOMIC DNA]</scope>
    <source>
        <strain evidence="10 11">DSM 26375</strain>
    </source>
</reference>
<feature type="binding site" description="in other chain" evidence="8">
    <location>
        <begin position="136"/>
        <end position="138"/>
    </location>
    <ligand>
        <name>FMN</name>
        <dbReference type="ChEBI" id="CHEBI:58210"/>
        <note>ligand shared between dimeric partners</note>
    </ligand>
</feature>
<feature type="binding site" evidence="8">
    <location>
        <position position="40"/>
    </location>
    <ligand>
        <name>FMN</name>
        <dbReference type="ChEBI" id="CHEBI:58210"/>
        <note>ligand shared between dimeric partners</note>
    </ligand>
</feature>
<dbReference type="InterPro" id="IPR000415">
    <property type="entry name" value="Nitroreductase-like"/>
</dbReference>
<protein>
    <recommendedName>
        <fullName evidence="7">Putative NAD(P)H nitroreductase</fullName>
        <ecNumber evidence="7">1.-.-.-</ecNumber>
    </recommendedName>
</protein>
<dbReference type="GO" id="GO:0016491">
    <property type="term" value="F:oxidoreductase activity"/>
    <property type="evidence" value="ECO:0007669"/>
    <property type="project" value="UniProtKB-UniRule"/>
</dbReference>
<dbReference type="EMBL" id="FTOT01000002">
    <property type="protein sequence ID" value="SIS85156.1"/>
    <property type="molecule type" value="Genomic_DNA"/>
</dbReference>
<dbReference type="InterPro" id="IPR029479">
    <property type="entry name" value="Nitroreductase"/>
</dbReference>
<dbReference type="CDD" id="cd02135">
    <property type="entry name" value="YdjA-like"/>
    <property type="match status" value="1"/>
</dbReference>
<evidence type="ECO:0000256" key="3">
    <source>
        <dbReference type="ARBA" id="ARBA00022643"/>
    </source>
</evidence>
<dbReference type="AlphaFoldDB" id="A0A1N7MGA7"/>
<evidence type="ECO:0000256" key="8">
    <source>
        <dbReference type="PIRSR" id="PIRSR000232-1"/>
    </source>
</evidence>
<comment type="cofactor">
    <cofactor evidence="8">
        <name>FMN</name>
        <dbReference type="ChEBI" id="CHEBI:58210"/>
    </cofactor>
    <text evidence="8">Binds 1 FMN per subunit.</text>
</comment>
<evidence type="ECO:0000313" key="10">
    <source>
        <dbReference type="EMBL" id="SIS85156.1"/>
    </source>
</evidence>
<keyword evidence="2 7" id="KW-0285">Flavoprotein</keyword>
<comment type="similarity">
    <text evidence="1 7">Belongs to the nitroreductase family.</text>
</comment>
<evidence type="ECO:0000256" key="7">
    <source>
        <dbReference type="PIRNR" id="PIRNR000232"/>
    </source>
</evidence>
<evidence type="ECO:0000259" key="9">
    <source>
        <dbReference type="Pfam" id="PF00881"/>
    </source>
</evidence>
<gene>
    <name evidence="10" type="ORF">SAMN05421774_102669</name>
</gene>
<dbReference type="PANTHER" id="PTHR43821">
    <property type="entry name" value="NAD(P)H NITROREDUCTASE YDJA-RELATED"/>
    <property type="match status" value="1"/>
</dbReference>
<proteinExistence type="inferred from homology"/>
<dbReference type="Pfam" id="PF00881">
    <property type="entry name" value="Nitroreductase"/>
    <property type="match status" value="1"/>
</dbReference>
<evidence type="ECO:0000256" key="6">
    <source>
        <dbReference type="ARBA" id="ARBA00023027"/>
    </source>
</evidence>
<evidence type="ECO:0000313" key="11">
    <source>
        <dbReference type="Proteomes" id="UP000186141"/>
    </source>
</evidence>
<dbReference type="PIRSF" id="PIRSF000232">
    <property type="entry name" value="YdjA"/>
    <property type="match status" value="1"/>
</dbReference>
<dbReference type="STRING" id="1086013.SAMN05421774_102669"/>
<keyword evidence="4 7" id="KW-0521">NADP</keyword>
<accession>A0A1N7MGA7</accession>
<keyword evidence="3 7" id="KW-0288">FMN</keyword>
<evidence type="ECO:0000256" key="5">
    <source>
        <dbReference type="ARBA" id="ARBA00023002"/>
    </source>
</evidence>
<feature type="binding site" description="in other chain" evidence="8">
    <location>
        <begin position="13"/>
        <end position="15"/>
    </location>
    <ligand>
        <name>FMN</name>
        <dbReference type="ChEBI" id="CHEBI:58210"/>
        <note>ligand shared between dimeric partners</note>
    </ligand>
</feature>
<organism evidence="10 11">
    <name type="scientific">Gemmobacter megaterium</name>
    <dbReference type="NCBI Taxonomy" id="1086013"/>
    <lineage>
        <taxon>Bacteria</taxon>
        <taxon>Pseudomonadati</taxon>
        <taxon>Pseudomonadota</taxon>
        <taxon>Alphaproteobacteria</taxon>
        <taxon>Rhodobacterales</taxon>
        <taxon>Paracoccaceae</taxon>
        <taxon>Gemmobacter</taxon>
    </lineage>
</organism>
<evidence type="ECO:0000256" key="1">
    <source>
        <dbReference type="ARBA" id="ARBA00007118"/>
    </source>
</evidence>
<evidence type="ECO:0000256" key="4">
    <source>
        <dbReference type="ARBA" id="ARBA00022857"/>
    </source>
</evidence>
<keyword evidence="5 7" id="KW-0560">Oxidoreductase</keyword>